<dbReference type="PANTHER" id="PTHR22960">
    <property type="entry name" value="MOLYBDOPTERIN COFACTOR SYNTHESIS PROTEIN A"/>
    <property type="match status" value="1"/>
</dbReference>
<accession>A0A3S5Y9I4</accession>
<dbReference type="GO" id="GO:0051539">
    <property type="term" value="F:4 iron, 4 sulfur cluster binding"/>
    <property type="evidence" value="ECO:0007669"/>
    <property type="project" value="UniProtKB-UniRule"/>
</dbReference>
<keyword evidence="1 10" id="KW-0004">4Fe-4S</keyword>
<reference evidence="12" key="1">
    <citation type="journal article" date="2010" name="PLoS Genet.">
        <title>The genome of a pathogenic rhodococcus: cooptive virulence underpinned by key gene acquisitions.</title>
        <authorList>
            <person name="Letek M."/>
            <person name="Gonzalez P."/>
            <person name="Macarthur I."/>
            <person name="Rodriguez H."/>
            <person name="Freeman T.C."/>
            <person name="Valero-Rello A."/>
            <person name="Blanco M."/>
            <person name="Buckley T."/>
            <person name="Cherevach I."/>
            <person name="Fahey R."/>
            <person name="Hapeshi A."/>
            <person name="Holdstock J."/>
            <person name="Leadon D."/>
            <person name="Navas J."/>
            <person name="Ocampo A."/>
            <person name="Quail M.A."/>
            <person name="Sanders M."/>
            <person name="Scortti M.M."/>
            <person name="Prescott J.F."/>
            <person name="Fogarty U."/>
            <person name="Meijer W.G."/>
            <person name="Parkhill J."/>
            <person name="Bentley S.D."/>
            <person name="Vazquez-Boland J.A."/>
        </authorList>
    </citation>
    <scope>NUCLEOTIDE SEQUENCE [LARGE SCALE GENOMIC DNA]</scope>
    <source>
        <strain evidence="12 13">103S</strain>
    </source>
</reference>
<evidence type="ECO:0000256" key="7">
    <source>
        <dbReference type="ARBA" id="ARBA00023134"/>
    </source>
</evidence>
<feature type="binding site" evidence="10">
    <location>
        <position position="46"/>
    </location>
    <ligand>
        <name>GTP</name>
        <dbReference type="ChEBI" id="CHEBI:37565"/>
    </ligand>
</feature>
<evidence type="ECO:0000256" key="3">
    <source>
        <dbReference type="ARBA" id="ARBA00022723"/>
    </source>
</evidence>
<dbReference type="SMART" id="SM00729">
    <property type="entry name" value="Elp3"/>
    <property type="match status" value="1"/>
</dbReference>
<evidence type="ECO:0000256" key="5">
    <source>
        <dbReference type="ARBA" id="ARBA00023004"/>
    </source>
</evidence>
<protein>
    <recommendedName>
        <fullName evidence="10">GTP 3',8-cyclase</fullName>
        <ecNumber evidence="10">4.1.99.22</ecNumber>
    </recommendedName>
    <alternativeName>
        <fullName evidence="10">Molybdenum cofactor biosynthesis protein A</fullName>
    </alternativeName>
</protein>
<comment type="subunit">
    <text evidence="10">Monomer and homodimer.</text>
</comment>
<keyword evidence="2 10" id="KW-0949">S-adenosyl-L-methionine</keyword>
<keyword evidence="3 10" id="KW-0479">Metal-binding</keyword>
<dbReference type="NCBIfam" id="TIGR02666">
    <property type="entry name" value="moaA"/>
    <property type="match status" value="1"/>
</dbReference>
<feature type="binding site" evidence="10">
    <location>
        <position position="57"/>
    </location>
    <ligand>
        <name>[4Fe-4S] cluster</name>
        <dbReference type="ChEBI" id="CHEBI:49883"/>
        <label>1</label>
        <note>4Fe-4S-S-AdoMet</note>
    </ligand>
</feature>
<feature type="binding site" evidence="10">
    <location>
        <position position="101"/>
    </location>
    <ligand>
        <name>S-adenosyl-L-methionine</name>
        <dbReference type="ChEBI" id="CHEBI:59789"/>
    </ligand>
</feature>
<comment type="cofactor">
    <cofactor evidence="10">
        <name>[4Fe-4S] cluster</name>
        <dbReference type="ChEBI" id="CHEBI:49883"/>
    </cofactor>
    <text evidence="10">Binds 2 [4Fe-4S] clusters. Binds 1 [4Fe-4S] cluster coordinated with 3 cysteines and an exchangeable S-adenosyl-L-methionine and 1 [4Fe-4S] cluster coordinated with 3 cysteines and the GTP-derived substrate.</text>
</comment>
<comment type="catalytic activity">
    <reaction evidence="10">
        <text>GTP + AH2 + S-adenosyl-L-methionine = (8S)-3',8-cyclo-7,8-dihydroguanosine 5'-triphosphate + 5'-deoxyadenosine + L-methionine + A + H(+)</text>
        <dbReference type="Rhea" id="RHEA:49576"/>
        <dbReference type="ChEBI" id="CHEBI:13193"/>
        <dbReference type="ChEBI" id="CHEBI:15378"/>
        <dbReference type="ChEBI" id="CHEBI:17319"/>
        <dbReference type="ChEBI" id="CHEBI:17499"/>
        <dbReference type="ChEBI" id="CHEBI:37565"/>
        <dbReference type="ChEBI" id="CHEBI:57844"/>
        <dbReference type="ChEBI" id="CHEBI:59789"/>
        <dbReference type="ChEBI" id="CHEBI:131766"/>
        <dbReference type="EC" id="4.1.99.22"/>
    </reaction>
</comment>
<feature type="binding site" evidence="10">
    <location>
        <begin position="291"/>
        <end position="293"/>
    </location>
    <ligand>
        <name>GTP</name>
        <dbReference type="ChEBI" id="CHEBI:37565"/>
    </ligand>
</feature>
<evidence type="ECO:0000259" key="11">
    <source>
        <dbReference type="PROSITE" id="PS51918"/>
    </source>
</evidence>
<evidence type="ECO:0000256" key="4">
    <source>
        <dbReference type="ARBA" id="ARBA00022741"/>
    </source>
</evidence>
<dbReference type="Proteomes" id="UP001154400">
    <property type="component" value="Chromosome"/>
</dbReference>
<keyword evidence="8 10" id="KW-0501">Molybdenum cofactor biosynthesis</keyword>
<keyword evidence="5 10" id="KW-0408">Iron</keyword>
<dbReference type="InterPro" id="IPR040064">
    <property type="entry name" value="MoaA-like"/>
</dbReference>
<dbReference type="GO" id="GO:0061799">
    <property type="term" value="F:cyclic pyranopterin monophosphate synthase activity"/>
    <property type="evidence" value="ECO:0007669"/>
    <property type="project" value="TreeGrafter"/>
</dbReference>
<evidence type="ECO:0000256" key="10">
    <source>
        <dbReference type="HAMAP-Rule" id="MF_01225"/>
    </source>
</evidence>
<feature type="binding site" evidence="10">
    <location>
        <position position="53"/>
    </location>
    <ligand>
        <name>[4Fe-4S] cluster</name>
        <dbReference type="ChEBI" id="CHEBI:49883"/>
        <label>1</label>
        <note>4Fe-4S-S-AdoMet</note>
    </ligand>
</feature>
<dbReference type="Pfam" id="PF06463">
    <property type="entry name" value="Mob_synth_C"/>
    <property type="match status" value="1"/>
</dbReference>
<dbReference type="InterPro" id="IPR013483">
    <property type="entry name" value="MoaA"/>
</dbReference>
<dbReference type="Pfam" id="PF04055">
    <property type="entry name" value="Radical_SAM"/>
    <property type="match status" value="1"/>
</dbReference>
<dbReference type="GO" id="GO:0006777">
    <property type="term" value="P:Mo-molybdopterin cofactor biosynthetic process"/>
    <property type="evidence" value="ECO:0007669"/>
    <property type="project" value="UniProtKB-UniRule"/>
</dbReference>
<evidence type="ECO:0000256" key="1">
    <source>
        <dbReference type="ARBA" id="ARBA00022485"/>
    </source>
</evidence>
<dbReference type="InterPro" id="IPR058240">
    <property type="entry name" value="rSAM_sf"/>
</dbReference>
<sequence length="359" mass="38674">MVTAARTATAVNVGIPTVRSAAPSTDGRPDVPELLDGFGRVARDLRVSITEKCSLRCTYCMPAEGLPAIPARDLLTADEIIRLVGVAVHRLGIREVRFTGGEPLMRRDLEVIVAGCSELVPGIPLSMTTNAVGLEHRAVGLARAGLSRVNVSLDTIDRRHFAELTRRDRLESVLTGIRAAQDAGLAPLKINAVLMAETLDGAADLLQWCLDAGCALRFIEEMPLDADHEWARGNMVDAQTLLGVLGERFDLQEVGREDPSAPAEEWLVNGGPATVGIIASVTRSFCEECDRTRLTAEGTVRSCLFSDREVDLRDALRSGADDETLAEMWRAAMWDKWAGHGINAAGFVPPRRSMGAIGG</sequence>
<dbReference type="InterPro" id="IPR006638">
    <property type="entry name" value="Elp3/MiaA/NifB-like_rSAM"/>
</dbReference>
<dbReference type="InterPro" id="IPR050105">
    <property type="entry name" value="MoCo_biosynth_MoaA/MoaC"/>
</dbReference>
<evidence type="ECO:0000313" key="13">
    <source>
        <dbReference type="Proteomes" id="UP000006892"/>
    </source>
</evidence>
<dbReference type="SFLD" id="SFLDG01383">
    <property type="entry name" value="cyclic_pyranopterin_phosphate"/>
    <property type="match status" value="1"/>
</dbReference>
<dbReference type="UniPathway" id="UPA00344"/>
<dbReference type="EC" id="4.1.99.22" evidence="10"/>
<dbReference type="GO" id="GO:0005525">
    <property type="term" value="F:GTP binding"/>
    <property type="evidence" value="ECO:0007669"/>
    <property type="project" value="UniProtKB-UniRule"/>
</dbReference>
<proteinExistence type="inferred from homology"/>
<dbReference type="SFLD" id="SFLDS00029">
    <property type="entry name" value="Radical_SAM"/>
    <property type="match status" value="1"/>
</dbReference>
<feature type="binding site" evidence="10">
    <location>
        <position position="189"/>
    </location>
    <ligand>
        <name>GTP</name>
        <dbReference type="ChEBI" id="CHEBI:37565"/>
    </ligand>
</feature>
<comment type="pathway">
    <text evidence="10">Cofactor biosynthesis; molybdopterin biosynthesis.</text>
</comment>
<dbReference type="CDD" id="cd21117">
    <property type="entry name" value="Twitch_MoaA"/>
    <property type="match status" value="1"/>
</dbReference>
<dbReference type="SFLD" id="SFLDG01386">
    <property type="entry name" value="main_SPASM_domain-containing"/>
    <property type="match status" value="1"/>
</dbReference>
<keyword evidence="9 10" id="KW-0456">Lyase</keyword>
<dbReference type="EMBL" id="FN563149">
    <property type="protein sequence ID" value="CBH49220.1"/>
    <property type="molecule type" value="Genomic_DNA"/>
</dbReference>
<name>A0A3S5Y9I4_RHOH1</name>
<dbReference type="GO" id="GO:1904047">
    <property type="term" value="F:S-adenosyl-L-methionine binding"/>
    <property type="evidence" value="ECO:0007669"/>
    <property type="project" value="UniProtKB-UniRule"/>
</dbReference>
<feature type="binding site" evidence="10">
    <location>
        <position position="97"/>
    </location>
    <ligand>
        <name>GTP</name>
        <dbReference type="ChEBI" id="CHEBI:37565"/>
    </ligand>
</feature>
<dbReference type="InterPro" id="IPR007197">
    <property type="entry name" value="rSAM"/>
</dbReference>
<dbReference type="AlphaFoldDB" id="A0A3S5Y9I4"/>
<feature type="domain" description="Radical SAM core" evidence="11">
    <location>
        <begin position="37"/>
        <end position="262"/>
    </location>
</feature>
<dbReference type="KEGG" id="req:REQ_32200"/>
<feature type="binding site" evidence="10">
    <location>
        <position position="222"/>
    </location>
    <ligand>
        <name>S-adenosyl-L-methionine</name>
        <dbReference type="ChEBI" id="CHEBI:59789"/>
    </ligand>
</feature>
<dbReference type="HAMAP" id="MF_01225_B">
    <property type="entry name" value="MoaA_B"/>
    <property type="match status" value="1"/>
</dbReference>
<comment type="function">
    <text evidence="10">Catalyzes the cyclization of GTP to (8S)-3',8-cyclo-7,8-dihydroguanosine 5'-triphosphate.</text>
</comment>
<dbReference type="InterPro" id="IPR010505">
    <property type="entry name" value="MoaA_twitch"/>
</dbReference>
<evidence type="ECO:0000256" key="2">
    <source>
        <dbReference type="ARBA" id="ARBA00022691"/>
    </source>
</evidence>
<dbReference type="InterPro" id="IPR013785">
    <property type="entry name" value="Aldolase_TIM"/>
</dbReference>
<organism evidence="12">
    <name type="scientific">Rhodococcus hoagii (strain 103S)</name>
    <name type="common">Rhodococcus equi</name>
    <dbReference type="NCBI Taxonomy" id="685727"/>
    <lineage>
        <taxon>Bacteria</taxon>
        <taxon>Bacillati</taxon>
        <taxon>Actinomycetota</taxon>
        <taxon>Actinomycetes</taxon>
        <taxon>Mycobacteriales</taxon>
        <taxon>Nocardiaceae</taxon>
        <taxon>Prescottella</taxon>
    </lineage>
</organism>
<keyword evidence="6 10" id="KW-0411">Iron-sulfur</keyword>
<evidence type="ECO:0000256" key="9">
    <source>
        <dbReference type="ARBA" id="ARBA00023239"/>
    </source>
</evidence>
<feature type="binding site" evidence="10">
    <location>
        <position position="286"/>
    </location>
    <ligand>
        <name>[4Fe-4S] cluster</name>
        <dbReference type="ChEBI" id="CHEBI:49883"/>
        <label>2</label>
        <note>4Fe-4S-substrate</note>
    </ligand>
</feature>
<evidence type="ECO:0000256" key="8">
    <source>
        <dbReference type="ARBA" id="ARBA00023150"/>
    </source>
</evidence>
<feature type="binding site" evidence="10">
    <location>
        <position position="60"/>
    </location>
    <ligand>
        <name>[4Fe-4S] cluster</name>
        <dbReference type="ChEBI" id="CHEBI:49883"/>
        <label>1</label>
        <note>4Fe-4S-S-AdoMet</note>
    </ligand>
</feature>
<dbReference type="SFLD" id="SFLDG01067">
    <property type="entry name" value="SPASM/twitch_domain_containing"/>
    <property type="match status" value="1"/>
</dbReference>
<evidence type="ECO:0000313" key="12">
    <source>
        <dbReference type="EMBL" id="CBH49220.1"/>
    </source>
</evidence>
<feature type="binding site" evidence="10">
    <location>
        <position position="289"/>
    </location>
    <ligand>
        <name>[4Fe-4S] cluster</name>
        <dbReference type="ChEBI" id="CHEBI:49883"/>
        <label>2</label>
        <note>4Fe-4S-substrate</note>
    </ligand>
</feature>
<feature type="binding site" evidence="10">
    <location>
        <position position="128"/>
    </location>
    <ligand>
        <name>GTP</name>
        <dbReference type="ChEBI" id="CHEBI:37565"/>
    </ligand>
</feature>
<dbReference type="SUPFAM" id="SSF102114">
    <property type="entry name" value="Radical SAM enzymes"/>
    <property type="match status" value="1"/>
</dbReference>
<dbReference type="RefSeq" id="WP_013416663.1">
    <property type="nucleotide sequence ID" value="NC_014659.1"/>
</dbReference>
<dbReference type="GO" id="GO:0061798">
    <property type="term" value="F:GTP 3',8'-cyclase activity"/>
    <property type="evidence" value="ECO:0007669"/>
    <property type="project" value="UniProtKB-UniRule"/>
</dbReference>
<keyword evidence="7 10" id="KW-0342">GTP-binding</keyword>
<dbReference type="Gene3D" id="3.20.20.70">
    <property type="entry name" value="Aldolase class I"/>
    <property type="match status" value="1"/>
</dbReference>
<evidence type="ECO:0000256" key="6">
    <source>
        <dbReference type="ARBA" id="ARBA00023014"/>
    </source>
</evidence>
<dbReference type="PANTHER" id="PTHR22960:SF0">
    <property type="entry name" value="MOLYBDENUM COFACTOR BIOSYNTHESIS PROTEIN 1"/>
    <property type="match status" value="1"/>
</dbReference>
<comment type="similarity">
    <text evidence="10">Belongs to the radical SAM superfamily. MoaA family.</text>
</comment>
<dbReference type="CDD" id="cd01335">
    <property type="entry name" value="Radical_SAM"/>
    <property type="match status" value="1"/>
</dbReference>
<feature type="binding site" evidence="10">
    <location>
        <position position="303"/>
    </location>
    <ligand>
        <name>[4Fe-4S] cluster</name>
        <dbReference type="ChEBI" id="CHEBI:49883"/>
        <label>2</label>
        <note>4Fe-4S-substrate</note>
    </ligand>
</feature>
<gene>
    <name evidence="10 12" type="primary">moaA</name>
    <name evidence="12" type="ordered locus">REQ_32200</name>
</gene>
<feature type="binding site" evidence="10">
    <location>
        <position position="59"/>
    </location>
    <ligand>
        <name>S-adenosyl-L-methionine</name>
        <dbReference type="ChEBI" id="CHEBI:59789"/>
    </ligand>
</feature>
<dbReference type="PROSITE" id="PS51918">
    <property type="entry name" value="RADICAL_SAM"/>
    <property type="match status" value="1"/>
</dbReference>
<dbReference type="GO" id="GO:0046872">
    <property type="term" value="F:metal ion binding"/>
    <property type="evidence" value="ECO:0007669"/>
    <property type="project" value="UniProtKB-KW"/>
</dbReference>
<keyword evidence="4 10" id="KW-0547">Nucleotide-binding</keyword>
<feature type="binding site" evidence="10">
    <location>
        <position position="152"/>
    </location>
    <ligand>
        <name>S-adenosyl-L-methionine</name>
        <dbReference type="ChEBI" id="CHEBI:59789"/>
    </ligand>
</feature>